<organism evidence="1">
    <name type="scientific">candidate division WOR-3 bacterium</name>
    <dbReference type="NCBI Taxonomy" id="2052148"/>
    <lineage>
        <taxon>Bacteria</taxon>
        <taxon>Bacteria division WOR-3</taxon>
    </lineage>
</organism>
<protein>
    <submittedName>
        <fullName evidence="1">Uncharacterized protein</fullName>
    </submittedName>
</protein>
<reference evidence="1" key="1">
    <citation type="journal article" date="2020" name="mSystems">
        <title>Genome- and Community-Level Interaction Insights into Carbon Utilization and Element Cycling Functions of Hydrothermarchaeota in Hydrothermal Sediment.</title>
        <authorList>
            <person name="Zhou Z."/>
            <person name="Liu Y."/>
            <person name="Xu W."/>
            <person name="Pan J."/>
            <person name="Luo Z.H."/>
            <person name="Li M."/>
        </authorList>
    </citation>
    <scope>NUCLEOTIDE SEQUENCE [LARGE SCALE GENOMIC DNA]</scope>
    <source>
        <strain evidence="1">SpSt-774</strain>
    </source>
</reference>
<dbReference type="EMBL" id="DTGZ01000082">
    <property type="protein sequence ID" value="HGV97535.1"/>
    <property type="molecule type" value="Genomic_DNA"/>
</dbReference>
<evidence type="ECO:0000313" key="1">
    <source>
        <dbReference type="EMBL" id="HGV97535.1"/>
    </source>
</evidence>
<sequence>MFKKVLLNFPLLIILFAGFMGAEPQGMTVHFSICDSLTRGAIPQVCVTGTNLNKSFTTNVLVLPSGEYDLYEKLTRKIKIMLSNNNSNFEMVKICDRAILNQKRDKFFAIMDLFIYSLQRLELPRAQEFLKKVINDGKGSCI</sequence>
<proteinExistence type="predicted"/>
<comment type="caution">
    <text evidence="1">The sequence shown here is derived from an EMBL/GenBank/DDBJ whole genome shotgun (WGS) entry which is preliminary data.</text>
</comment>
<gene>
    <name evidence="1" type="ORF">ENV60_04500</name>
</gene>
<accession>A0A7C4XEN0</accession>
<name>A0A7C4XEN0_UNCW3</name>
<dbReference type="AlphaFoldDB" id="A0A7C4XEN0"/>